<dbReference type="PRINTS" id="PR00154">
    <property type="entry name" value="AMPBINDING"/>
</dbReference>
<dbReference type="OrthoDB" id="9778383at2"/>
<dbReference type="SUPFAM" id="SSF56801">
    <property type="entry name" value="Acetyl-CoA synthetase-like"/>
    <property type="match status" value="1"/>
</dbReference>
<dbReference type="HOGENOM" id="CLU_000022_2_12_9"/>
<organism evidence="4 5">
    <name type="scientific">Clostridium saccharoperbutylacetonicum N1-4(HMT)</name>
    <dbReference type="NCBI Taxonomy" id="931276"/>
    <lineage>
        <taxon>Bacteria</taxon>
        <taxon>Bacillati</taxon>
        <taxon>Bacillota</taxon>
        <taxon>Clostridia</taxon>
        <taxon>Eubacteriales</taxon>
        <taxon>Clostridiaceae</taxon>
        <taxon>Clostridium</taxon>
    </lineage>
</organism>
<dbReference type="InterPro" id="IPR020459">
    <property type="entry name" value="AMP-binding"/>
</dbReference>
<evidence type="ECO:0000256" key="1">
    <source>
        <dbReference type="ARBA" id="ARBA00022450"/>
    </source>
</evidence>
<accession>M1LMV1</accession>
<dbReference type="eggNOG" id="COG1020">
    <property type="taxonomic scope" value="Bacteria"/>
</dbReference>
<keyword evidence="5" id="KW-1185">Reference proteome</keyword>
<dbReference type="NCBIfam" id="TIGR01733">
    <property type="entry name" value="AA-adenyl-dom"/>
    <property type="match status" value="1"/>
</dbReference>
<gene>
    <name evidence="4" type="primary">dhbF</name>
    <name evidence="4" type="ORF">Cspa_c03120</name>
</gene>
<dbReference type="Proteomes" id="UP000011728">
    <property type="component" value="Chromosome"/>
</dbReference>
<dbReference type="InterPro" id="IPR045851">
    <property type="entry name" value="AMP-bd_C_sf"/>
</dbReference>
<evidence type="ECO:0000259" key="3">
    <source>
        <dbReference type="PROSITE" id="PS50075"/>
    </source>
</evidence>
<dbReference type="Pfam" id="PF00550">
    <property type="entry name" value="PP-binding"/>
    <property type="match status" value="1"/>
</dbReference>
<dbReference type="PROSITE" id="PS50075">
    <property type="entry name" value="CARRIER"/>
    <property type="match status" value="1"/>
</dbReference>
<evidence type="ECO:0000313" key="5">
    <source>
        <dbReference type="Proteomes" id="UP000011728"/>
    </source>
</evidence>
<dbReference type="PROSITE" id="PS00012">
    <property type="entry name" value="PHOSPHOPANTETHEINE"/>
    <property type="match status" value="1"/>
</dbReference>
<dbReference type="CDD" id="cd05930">
    <property type="entry name" value="A_NRPS"/>
    <property type="match status" value="1"/>
</dbReference>
<dbReference type="InterPro" id="IPR020845">
    <property type="entry name" value="AMP-binding_CS"/>
</dbReference>
<dbReference type="PANTHER" id="PTHR44845:SF6">
    <property type="entry name" value="BETA-ALANINE-ACTIVATING ENZYME"/>
    <property type="match status" value="1"/>
</dbReference>
<keyword evidence="2" id="KW-0597">Phosphoprotein</keyword>
<dbReference type="InterPro" id="IPR000873">
    <property type="entry name" value="AMP-dep_synth/lig_dom"/>
</dbReference>
<dbReference type="InterPro" id="IPR042099">
    <property type="entry name" value="ANL_N_sf"/>
</dbReference>
<name>M1LMV1_9CLOT</name>
<dbReference type="InterPro" id="IPR036736">
    <property type="entry name" value="ACP-like_sf"/>
</dbReference>
<dbReference type="Pfam" id="PF13193">
    <property type="entry name" value="AMP-binding_C"/>
    <property type="match status" value="1"/>
</dbReference>
<dbReference type="STRING" id="36745.CLSAP_03070"/>
<sequence>MREIHAQSKLIFHNEIFEYDRIMERIFQIESIVLTNIRQESLVAIALERSPDVIFTMLAMLRLGITFLPLDLKHPKERIEYIIKDSGVHTVITSSNYKKLFTGVNIISLDDSYGISSVTIQKQYKSELAYVLYTSGTTGNPKGVMIKREGLRYFIDGMAKCIDFRAKKRILCLTTAGFDIFFMESIVPVYLGLTVILADDEEKNDQEKIAELIAKYDINMLQMTPSALQMLINNQNGKKSMENISDIMVGGEKFPHNLLLNLKNVTKAKIYNMYGPTETTIWSMVSDLTDKNSVNIGFPIYGTEVFILDENRKPVAEGEDGEIYIAGKGLAEGYLGKEELTSKKFVKIIEEQNIMAFRTGDLGRFLPDKTIQYIGRVDNQIKFYGYRIELEEIESVLNQIPGIDKAIVFVENLDITNKRLVAAYIGVNKSYTEIKEYISKKLPKYMIPADFIKMDKFKYNMNGKLDRDKTIRCILDEEHSGILMNPKSTNWTLNNILRKIIEIISDFIGKNDGFEVSADSKLSDLNIDSIEFIQIIVTLEETFQINFDYEKMTFAAFSTIYSMAQYISTKV</sequence>
<feature type="domain" description="Carrier" evidence="3">
    <location>
        <begin position="491"/>
        <end position="571"/>
    </location>
</feature>
<dbReference type="KEGG" id="csr:Cspa_c03120"/>
<reference evidence="4 5" key="1">
    <citation type="submission" date="2013-02" db="EMBL/GenBank/DDBJ databases">
        <title>Genome sequence of Clostridium saccharoperbutylacetonicum N1-4(HMT).</title>
        <authorList>
            <person name="Poehlein A."/>
            <person name="Daniel R."/>
        </authorList>
    </citation>
    <scope>NUCLEOTIDE SEQUENCE [LARGE SCALE GENOMIC DNA]</scope>
    <source>
        <strain evidence="5">N1-4(HMT)</strain>
    </source>
</reference>
<dbReference type="SUPFAM" id="SSF47336">
    <property type="entry name" value="ACP-like"/>
    <property type="match status" value="1"/>
</dbReference>
<dbReference type="InterPro" id="IPR025110">
    <property type="entry name" value="AMP-bd_C"/>
</dbReference>
<dbReference type="InterPro" id="IPR006162">
    <property type="entry name" value="Ppantetheine_attach_site"/>
</dbReference>
<dbReference type="InterPro" id="IPR009081">
    <property type="entry name" value="PP-bd_ACP"/>
</dbReference>
<dbReference type="Gene3D" id="3.30.300.30">
    <property type="match status" value="1"/>
</dbReference>
<evidence type="ECO:0000256" key="2">
    <source>
        <dbReference type="ARBA" id="ARBA00022553"/>
    </source>
</evidence>
<dbReference type="AlphaFoldDB" id="M1LMV1"/>
<dbReference type="Pfam" id="PF00501">
    <property type="entry name" value="AMP-binding"/>
    <property type="match status" value="1"/>
</dbReference>
<keyword evidence="1" id="KW-0596">Phosphopantetheine</keyword>
<dbReference type="PATRIC" id="fig|931276.5.peg.293"/>
<dbReference type="Gene3D" id="3.40.50.12780">
    <property type="entry name" value="N-terminal domain of ligase-like"/>
    <property type="match status" value="1"/>
</dbReference>
<dbReference type="RefSeq" id="WP_015390456.1">
    <property type="nucleotide sequence ID" value="NC_020291.1"/>
</dbReference>
<dbReference type="PANTHER" id="PTHR44845">
    <property type="entry name" value="CARRIER DOMAIN-CONTAINING PROTEIN"/>
    <property type="match status" value="1"/>
</dbReference>
<dbReference type="InterPro" id="IPR010071">
    <property type="entry name" value="AA_adenyl_dom"/>
</dbReference>
<dbReference type="EMBL" id="CP004121">
    <property type="protein sequence ID" value="AGF54130.1"/>
    <property type="molecule type" value="Genomic_DNA"/>
</dbReference>
<dbReference type="PROSITE" id="PS00455">
    <property type="entry name" value="AMP_BINDING"/>
    <property type="match status" value="1"/>
</dbReference>
<protein>
    <submittedName>
        <fullName evidence="4">Dimodular nonribosomal peptide synthase DhbF</fullName>
    </submittedName>
</protein>
<proteinExistence type="predicted"/>
<dbReference type="Gene3D" id="1.10.1200.10">
    <property type="entry name" value="ACP-like"/>
    <property type="match status" value="1"/>
</dbReference>
<evidence type="ECO:0000313" key="4">
    <source>
        <dbReference type="EMBL" id="AGF54130.1"/>
    </source>
</evidence>